<evidence type="ECO:0000313" key="4">
    <source>
        <dbReference type="EMBL" id="ADW94528.1"/>
    </source>
</evidence>
<dbReference type="PANTHER" id="PTHR11017:SF385">
    <property type="entry name" value="DISEASE RESISTANCE PROTEIN (TIR-NBS-LRR CLASS)-RELATED"/>
    <property type="match status" value="1"/>
</dbReference>
<reference evidence="4" key="1">
    <citation type="submission" date="2010-12" db="EMBL/GenBank/DDBJ databases">
        <authorList>
            <person name="Liu J.-J."/>
        </authorList>
    </citation>
    <scope>NUCLEOTIDE SEQUENCE</scope>
</reference>
<dbReference type="SUPFAM" id="SSF52200">
    <property type="entry name" value="Toll/Interleukin receptor TIR domain"/>
    <property type="match status" value="1"/>
</dbReference>
<dbReference type="GO" id="GO:0051707">
    <property type="term" value="P:response to other organism"/>
    <property type="evidence" value="ECO:0007669"/>
    <property type="project" value="UniProtKB-ARBA"/>
</dbReference>
<dbReference type="SMART" id="SM00255">
    <property type="entry name" value="TIR"/>
    <property type="match status" value="1"/>
</dbReference>
<dbReference type="Pfam" id="PF01582">
    <property type="entry name" value="TIR"/>
    <property type="match status" value="1"/>
</dbReference>
<dbReference type="EMBL" id="HQ840716">
    <property type="protein sequence ID" value="ADW94528.1"/>
    <property type="molecule type" value="mRNA"/>
</dbReference>
<dbReference type="Gene3D" id="3.40.50.300">
    <property type="entry name" value="P-loop containing nucleotide triphosphate hydrolases"/>
    <property type="match status" value="1"/>
</dbReference>
<dbReference type="InterPro" id="IPR003593">
    <property type="entry name" value="AAA+_ATPase"/>
</dbReference>
<dbReference type="PANTHER" id="PTHR11017">
    <property type="entry name" value="LEUCINE-RICH REPEAT-CONTAINING PROTEIN"/>
    <property type="match status" value="1"/>
</dbReference>
<dbReference type="Pfam" id="PF00931">
    <property type="entry name" value="NB-ARC"/>
    <property type="match status" value="1"/>
</dbReference>
<dbReference type="InterPro" id="IPR035897">
    <property type="entry name" value="Toll_tir_struct_dom_sf"/>
</dbReference>
<keyword evidence="2" id="KW-0611">Plant defense</keyword>
<proteinExistence type="evidence at transcript level"/>
<dbReference type="Gene3D" id="3.40.50.10140">
    <property type="entry name" value="Toll/interleukin-1 receptor homology (TIR) domain"/>
    <property type="match status" value="1"/>
</dbReference>
<name>E9NZS7_PINMO</name>
<evidence type="ECO:0000256" key="1">
    <source>
        <dbReference type="ARBA" id="ARBA00022737"/>
    </source>
</evidence>
<dbReference type="InterPro" id="IPR042197">
    <property type="entry name" value="Apaf_helical"/>
</dbReference>
<dbReference type="AlphaFoldDB" id="E9NZS7"/>
<dbReference type="GO" id="GO:0007165">
    <property type="term" value="P:signal transduction"/>
    <property type="evidence" value="ECO:0007669"/>
    <property type="project" value="InterPro"/>
</dbReference>
<dbReference type="Gene3D" id="3.80.10.10">
    <property type="entry name" value="Ribonuclease Inhibitor"/>
    <property type="match status" value="1"/>
</dbReference>
<evidence type="ECO:0000259" key="3">
    <source>
        <dbReference type="PROSITE" id="PS50104"/>
    </source>
</evidence>
<dbReference type="InterPro" id="IPR055414">
    <property type="entry name" value="LRR_R13L4/SHOC2-like"/>
</dbReference>
<dbReference type="GO" id="GO:0043531">
    <property type="term" value="F:ADP binding"/>
    <property type="evidence" value="ECO:0007669"/>
    <property type="project" value="InterPro"/>
</dbReference>
<dbReference type="Gene3D" id="1.10.8.430">
    <property type="entry name" value="Helical domain of apoptotic protease-activating factors"/>
    <property type="match status" value="1"/>
</dbReference>
<dbReference type="GO" id="GO:0006952">
    <property type="term" value="P:defense response"/>
    <property type="evidence" value="ECO:0007669"/>
    <property type="project" value="UniProtKB-KW"/>
</dbReference>
<gene>
    <name evidence="4" type="primary">TNL1</name>
</gene>
<dbReference type="SMART" id="SM00382">
    <property type="entry name" value="AAA"/>
    <property type="match status" value="1"/>
</dbReference>
<sequence length="815" mass="92732">MTMAASTSNAAHSNNNSCYDVFISHSGKDVKKTFASHLYYRLVSFGLRVFLDYQELRKGEDFPCEIKGAIKNASVHIAVFSPTYAASQWCLDELVLMLETRAPIIPVFYHVEPTELRRSHGDGVYARSLSNLEKKRKHDNEPRYDSGTIENWRNALSQVADKSGFVLDLDLGFGGDEGKLLDQLVEVVLKKGKKKLDVARYPTGLGDLVKDFETKLSLQQHGERVQFVGITGLGGAGKTTLAKELFNRKSSEYSKSCFLFDVREEAKKSITSLQRKLLKGLSASKEEIDSKDGGIEILRRHFSVLSAPVLLVLDDVDHHDQVHALLPVTDKGILTLRPSSLILITSRDKNVLTRSGVQETSIYKMTGLSRERSRELFCSHAFCHPHPLSGFEPLVDQFLEACSGLPLSLKVFGGLLCRNTDKSYWKKQMKKLRKTLHKDIQKSLQVSYDALDKEEQQIFLDIACFFIGKSRDTAIRVWNASRWSGSLVFESLLSKCLVEMDIGETDESGRPSHNIYVIRMHDHLRDMGRDLANTSGFPCRLWRGTKQIEDLLQLPSEAIKVRGIRMSQWEQYYEDGKLAYSDDESGYSDERPSFSRYKMKNLELLEIDIGEDHLKCLLEAVDSPNLLWFCWEDCPCSSLPSYIPMENLRVLEVEGSELKKLWQEDVQVPLKLRELLTDAPLSKIPKSIGQLKHLERMVVVSWFWSSSIVDIPKEFCYLRSLKHLVLRLTNLSSLPDSFGNLSRLEHINLYCCSQLERLPDSFGNLSRLEHIKLSRCSQLERLPDSFGNLSRLEYIDMSSCWALKRLPDSSGIYRG</sequence>
<accession>E9NZS7</accession>
<dbReference type="Pfam" id="PF23598">
    <property type="entry name" value="LRR_14"/>
    <property type="match status" value="1"/>
</dbReference>
<feature type="domain" description="TIR" evidence="3">
    <location>
        <begin position="17"/>
        <end position="156"/>
    </location>
</feature>
<dbReference type="PROSITE" id="PS50104">
    <property type="entry name" value="TIR"/>
    <property type="match status" value="1"/>
</dbReference>
<dbReference type="SUPFAM" id="SSF52540">
    <property type="entry name" value="P-loop containing nucleoside triphosphate hydrolases"/>
    <property type="match status" value="1"/>
</dbReference>
<dbReference type="InterPro" id="IPR032675">
    <property type="entry name" value="LRR_dom_sf"/>
</dbReference>
<dbReference type="InterPro" id="IPR027417">
    <property type="entry name" value="P-loop_NTPase"/>
</dbReference>
<protein>
    <submittedName>
        <fullName evidence="4">Putative truncated TIR-NBS-LRR protein</fullName>
    </submittedName>
</protein>
<keyword evidence="1" id="KW-0677">Repeat</keyword>
<reference evidence="4" key="2">
    <citation type="journal article" date="2011" name="Planta">
        <title>Genomic organization, induced expression and promoter activity of a resistance gene analog (PmTNL1) in western white pine (Pinus monticola).</title>
        <authorList>
            <person name="Liu J.J."/>
            <person name="Ekramoddoullah A.K."/>
        </authorList>
    </citation>
    <scope>NUCLEOTIDE SEQUENCE</scope>
</reference>
<evidence type="ECO:0000256" key="2">
    <source>
        <dbReference type="ARBA" id="ARBA00022821"/>
    </source>
</evidence>
<dbReference type="PRINTS" id="PR00364">
    <property type="entry name" value="DISEASERSIST"/>
</dbReference>
<dbReference type="InterPro" id="IPR000157">
    <property type="entry name" value="TIR_dom"/>
</dbReference>
<organism evidence="4">
    <name type="scientific">Pinus monticola</name>
    <name type="common">Western white pine</name>
    <name type="synonym">Strobus monticola</name>
    <dbReference type="NCBI Taxonomy" id="3345"/>
    <lineage>
        <taxon>Eukaryota</taxon>
        <taxon>Viridiplantae</taxon>
        <taxon>Streptophyta</taxon>
        <taxon>Embryophyta</taxon>
        <taxon>Tracheophyta</taxon>
        <taxon>Spermatophyta</taxon>
        <taxon>Pinopsida</taxon>
        <taxon>Pinidae</taxon>
        <taxon>Conifers I</taxon>
        <taxon>Pinales</taxon>
        <taxon>Pinaceae</taxon>
        <taxon>Pinus</taxon>
        <taxon>Pinus subgen. Strobus</taxon>
    </lineage>
</organism>
<dbReference type="InterPro" id="IPR044974">
    <property type="entry name" value="Disease_R_plants"/>
</dbReference>
<dbReference type="InterPro" id="IPR002182">
    <property type="entry name" value="NB-ARC"/>
</dbReference>
<dbReference type="SUPFAM" id="SSF52058">
    <property type="entry name" value="L domain-like"/>
    <property type="match status" value="1"/>
</dbReference>